<gene>
    <name evidence="3" type="ORF">L2725_20020</name>
</gene>
<name>A0ABT0NC29_9GAMM</name>
<sequence>MYGLNEGTQFHTENGEIAILMSMSEHNIVLETEETRAILSHKPAEFSQLVREQRYAPVIEPQPKPILTDYQEANMTRRLWYVKAVKYLVNHKGLSATAKHSYSEIIERVEKLHPRSMEKKHPSSSSISQWYKSWIEALQDDYVLAGPRCKGRTILNPASEVVINQYLQKIMPKSVSQQTRGHYRAYKLFAEEEARKNPQVQVVSASTFSRRVNALNSIGAKLKSDVYSNIWKNDMLSSLENSIHLNYALERVEVDRVEVNMAVLDDETKEPIGKIGIYVAIDCYSRYPLAVVVDFGMAENTRSVLNLLRNMFLSDNNLTAKGKPDTIVMDNGPGFHNATIQKTCKALKMNVLYTPVQDGSKKPFVESFFRGLRAQCFEGMLVQTSTGDESVGLNSYHVKPSNKNHVPSDKSIQDRACLTRSDFLKIISRFLFEYVHTTHSKTNQTPHRRWYKSLSVRPAIPVDYQQIKHHFHQCQDKEHQVLQQGGDVTLLTQQFASAASKQLHSLLCLHKPGGVDVRVMYDPFDASSVSISAIDPTTNEQHDVVALNRNYTIHEGDIVSFDNARQKPASVYEIYQPEKLERYGTYRAEISAFHKVKKKKRRNGKEVTSFEENNKLSLSPEERLNQANEQQQPLLTGKPNEPEPELELADSVDCDIGLTPSSHNRNMPKTAPDGEELIWTYDED</sequence>
<keyword evidence="4" id="KW-1185">Reference proteome</keyword>
<dbReference type="Gene3D" id="3.30.420.10">
    <property type="entry name" value="Ribonuclease H-like superfamily/Ribonuclease H"/>
    <property type="match status" value="1"/>
</dbReference>
<protein>
    <submittedName>
        <fullName evidence="3">Transposase family protein</fullName>
    </submittedName>
</protein>
<feature type="compositionally biased region" description="Acidic residues" evidence="1">
    <location>
        <begin position="642"/>
        <end position="653"/>
    </location>
</feature>
<dbReference type="Proteomes" id="UP001202831">
    <property type="component" value="Unassembled WGS sequence"/>
</dbReference>
<dbReference type="PROSITE" id="PS50994">
    <property type="entry name" value="INTEGRASE"/>
    <property type="match status" value="1"/>
</dbReference>
<dbReference type="Pfam" id="PF00665">
    <property type="entry name" value="rve"/>
    <property type="match status" value="1"/>
</dbReference>
<proteinExistence type="predicted"/>
<feature type="domain" description="Integrase catalytic" evidence="2">
    <location>
        <begin position="240"/>
        <end position="454"/>
    </location>
</feature>
<feature type="region of interest" description="Disordered" evidence="1">
    <location>
        <begin position="622"/>
        <end position="674"/>
    </location>
</feature>
<dbReference type="EMBL" id="JAKIKT010000010">
    <property type="protein sequence ID" value="MCL2916031.1"/>
    <property type="molecule type" value="Genomic_DNA"/>
</dbReference>
<dbReference type="InterPro" id="IPR012337">
    <property type="entry name" value="RNaseH-like_sf"/>
</dbReference>
<dbReference type="InterPro" id="IPR001584">
    <property type="entry name" value="Integrase_cat-core"/>
</dbReference>
<comment type="caution">
    <text evidence="3">The sequence shown here is derived from an EMBL/GenBank/DDBJ whole genome shotgun (WGS) entry which is preliminary data.</text>
</comment>
<accession>A0ABT0NC29</accession>
<feature type="compositionally biased region" description="Polar residues" evidence="1">
    <location>
        <begin position="625"/>
        <end position="634"/>
    </location>
</feature>
<evidence type="ECO:0000313" key="3">
    <source>
        <dbReference type="EMBL" id="MCL2916031.1"/>
    </source>
</evidence>
<dbReference type="SUPFAM" id="SSF53098">
    <property type="entry name" value="Ribonuclease H-like"/>
    <property type="match status" value="1"/>
</dbReference>
<evidence type="ECO:0000313" key="4">
    <source>
        <dbReference type="Proteomes" id="UP001202831"/>
    </source>
</evidence>
<evidence type="ECO:0000256" key="1">
    <source>
        <dbReference type="SAM" id="MobiDB-lite"/>
    </source>
</evidence>
<evidence type="ECO:0000259" key="2">
    <source>
        <dbReference type="PROSITE" id="PS50994"/>
    </source>
</evidence>
<dbReference type="InterPro" id="IPR036397">
    <property type="entry name" value="RNaseH_sf"/>
</dbReference>
<dbReference type="RefSeq" id="WP_249250586.1">
    <property type="nucleotide sequence ID" value="NZ_JAKIKT010000010.1"/>
</dbReference>
<reference evidence="3 4" key="1">
    <citation type="submission" date="2022-01" db="EMBL/GenBank/DDBJ databases">
        <title>Whole genome-based taxonomy of the Shewanellaceae.</title>
        <authorList>
            <person name="Martin-Rodriguez A.J."/>
        </authorList>
    </citation>
    <scope>NUCLEOTIDE SEQUENCE [LARGE SCALE GENOMIC DNA]</scope>
    <source>
        <strain evidence="3 4">DSM 21332</strain>
    </source>
</reference>
<organism evidence="3 4">
    <name type="scientific">Shewanella corallii</name>
    <dbReference type="NCBI Taxonomy" id="560080"/>
    <lineage>
        <taxon>Bacteria</taxon>
        <taxon>Pseudomonadati</taxon>
        <taxon>Pseudomonadota</taxon>
        <taxon>Gammaproteobacteria</taxon>
        <taxon>Alteromonadales</taxon>
        <taxon>Shewanellaceae</taxon>
        <taxon>Shewanella</taxon>
    </lineage>
</organism>